<feature type="domain" description="Penicillin-binding protein dimerisation" evidence="6">
    <location>
        <begin position="67"/>
        <end position="177"/>
    </location>
</feature>
<dbReference type="InterPro" id="IPR036138">
    <property type="entry name" value="PBP_dimer_sf"/>
</dbReference>
<organism evidence="7 8">
    <name type="scientific">Candidatus Devosia phytovorans</name>
    <dbReference type="NCBI Taxonomy" id="3121372"/>
    <lineage>
        <taxon>Bacteria</taxon>
        <taxon>Pseudomonadati</taxon>
        <taxon>Pseudomonadota</taxon>
        <taxon>Alphaproteobacteria</taxon>
        <taxon>Hyphomicrobiales</taxon>
        <taxon>Devosiaceae</taxon>
        <taxon>Devosia</taxon>
    </lineage>
</organism>
<dbReference type="EMBL" id="CP119312">
    <property type="protein sequence ID" value="WEK05429.1"/>
    <property type="molecule type" value="Genomic_DNA"/>
</dbReference>
<dbReference type="PANTHER" id="PTHR30627:SF1">
    <property type="entry name" value="PEPTIDOGLYCAN D,D-TRANSPEPTIDASE FTSI"/>
    <property type="match status" value="1"/>
</dbReference>
<feature type="domain" description="Penicillin-binding protein transpeptidase" evidence="5">
    <location>
        <begin position="242"/>
        <end position="528"/>
    </location>
</feature>
<dbReference type="InterPro" id="IPR050515">
    <property type="entry name" value="Beta-lactam/transpept"/>
</dbReference>
<dbReference type="InterPro" id="IPR012338">
    <property type="entry name" value="Beta-lactam/transpept-like"/>
</dbReference>
<dbReference type="SUPFAM" id="SSF56519">
    <property type="entry name" value="Penicillin binding protein dimerisation domain"/>
    <property type="match status" value="1"/>
</dbReference>
<dbReference type="InterPro" id="IPR005311">
    <property type="entry name" value="PBP_dimer"/>
</dbReference>
<dbReference type="GO" id="GO:0004180">
    <property type="term" value="F:carboxypeptidase activity"/>
    <property type="evidence" value="ECO:0007669"/>
    <property type="project" value="UniProtKB-KW"/>
</dbReference>
<dbReference type="Proteomes" id="UP001217476">
    <property type="component" value="Chromosome"/>
</dbReference>
<dbReference type="Gene3D" id="3.40.710.10">
    <property type="entry name" value="DD-peptidase/beta-lactamase superfamily"/>
    <property type="match status" value="1"/>
</dbReference>
<sequence>MAVIGDNFGPTIALEGARKARGNLTQARIRWMILAIVLGFGLVGGRLVQLGMVENDTTIEGQARDVITATRPPILDRNGLEMAVDIRVPSLFAEPRRIIDVEEAVQKLRTVLPDLDEDWLRNRLTGDKGFVWVQRELSPAIQDKIMGLGIPGIDFITESKRFYPGMTEASHILGSTNIDNQGIAGIERHMDGENVALLQELGLARGNALAPVELSVDMRVQHVMHEQLVDAMTRYQAIAAAGVMVDIHTGEVIALASLPDFNPNDPKSALVKDSFNRITSGIFEPGSIFKTVTMAGALDSGAVRITDQFDARFGIRFGRFTIDDFHGKHRILSLPEVFKFSSNIGTIRVMQAMGKDNFRTFLSTMGFDQRVPFELPEMRVPTVPKSFSEVGAATASFGHGLSVSPLHMVTAYSAFVNGGNYIPPTLYKRSVAESEPLYRQVIQPATSEAIRYLMRLNAIGSGGSGGQMNKLALGFRVGGKTGTAEKVVDGRYSSSKVTNFFGSAFPLDNPRYAMVIMVDEPKAENAQTGTTAGWNAGQVTGRIVQRIAPMLGIAPDFSPLVDDSLVPAALRNGPPGSQFN</sequence>
<dbReference type="GO" id="GO:0005886">
    <property type="term" value="C:plasma membrane"/>
    <property type="evidence" value="ECO:0007669"/>
    <property type="project" value="TreeGrafter"/>
</dbReference>
<feature type="transmembrane region" description="Helical" evidence="4">
    <location>
        <begin position="29"/>
        <end position="48"/>
    </location>
</feature>
<evidence type="ECO:0000256" key="3">
    <source>
        <dbReference type="ARBA" id="ARBA00023136"/>
    </source>
</evidence>
<dbReference type="AlphaFoldDB" id="A0AAJ5VV79"/>
<evidence type="ECO:0000256" key="1">
    <source>
        <dbReference type="ARBA" id="ARBA00004370"/>
    </source>
</evidence>
<evidence type="ECO:0000256" key="4">
    <source>
        <dbReference type="SAM" id="Phobius"/>
    </source>
</evidence>
<keyword evidence="2" id="KW-0645">Protease</keyword>
<dbReference type="InterPro" id="IPR001460">
    <property type="entry name" value="PCN-bd_Tpept"/>
</dbReference>
<reference evidence="7" key="1">
    <citation type="submission" date="2023-03" db="EMBL/GenBank/DDBJ databases">
        <title>Andean soil-derived lignocellulolytic bacterial consortium as a source of novel taxa and putative plastic-active enzymes.</title>
        <authorList>
            <person name="Diaz-Garcia L."/>
            <person name="Chuvochina M."/>
            <person name="Feuerriegel G."/>
            <person name="Bunk B."/>
            <person name="Sproer C."/>
            <person name="Streit W.R."/>
            <person name="Rodriguez L.M."/>
            <person name="Overmann J."/>
            <person name="Jimenez D.J."/>
        </authorList>
    </citation>
    <scope>NUCLEOTIDE SEQUENCE</scope>
    <source>
        <strain evidence="7">MAG 4196</strain>
    </source>
</reference>
<name>A0AAJ5VV79_9HYPH</name>
<evidence type="ECO:0000259" key="6">
    <source>
        <dbReference type="Pfam" id="PF03717"/>
    </source>
</evidence>
<dbReference type="PANTHER" id="PTHR30627">
    <property type="entry name" value="PEPTIDOGLYCAN D,D-TRANSPEPTIDASE"/>
    <property type="match status" value="1"/>
</dbReference>
<evidence type="ECO:0000313" key="8">
    <source>
        <dbReference type="Proteomes" id="UP001217476"/>
    </source>
</evidence>
<comment type="subcellular location">
    <subcellularLocation>
        <location evidence="1">Membrane</location>
    </subcellularLocation>
</comment>
<dbReference type="Pfam" id="PF03717">
    <property type="entry name" value="PBP_dimer"/>
    <property type="match status" value="1"/>
</dbReference>
<dbReference type="Gene3D" id="3.30.450.330">
    <property type="match status" value="1"/>
</dbReference>
<keyword evidence="2" id="KW-0121">Carboxypeptidase</keyword>
<protein>
    <submittedName>
        <fullName evidence="7">Penicillin-binding protein 2</fullName>
    </submittedName>
</protein>
<dbReference type="GO" id="GO:0008658">
    <property type="term" value="F:penicillin binding"/>
    <property type="evidence" value="ECO:0007669"/>
    <property type="project" value="InterPro"/>
</dbReference>
<gene>
    <name evidence="7" type="ORF">P0Y65_04000</name>
</gene>
<dbReference type="SUPFAM" id="SSF56601">
    <property type="entry name" value="beta-lactamase/transpeptidase-like"/>
    <property type="match status" value="1"/>
</dbReference>
<dbReference type="Gene3D" id="3.90.1310.10">
    <property type="entry name" value="Penicillin-binding protein 2a (Domain 2)"/>
    <property type="match status" value="1"/>
</dbReference>
<evidence type="ECO:0000259" key="5">
    <source>
        <dbReference type="Pfam" id="PF00905"/>
    </source>
</evidence>
<dbReference type="Pfam" id="PF00905">
    <property type="entry name" value="Transpeptidase"/>
    <property type="match status" value="1"/>
</dbReference>
<keyword evidence="4" id="KW-1133">Transmembrane helix</keyword>
<keyword evidence="4" id="KW-0812">Transmembrane</keyword>
<evidence type="ECO:0000256" key="2">
    <source>
        <dbReference type="ARBA" id="ARBA00022645"/>
    </source>
</evidence>
<accession>A0AAJ5VV79</accession>
<keyword evidence="2" id="KW-0378">Hydrolase</keyword>
<keyword evidence="3 4" id="KW-0472">Membrane</keyword>
<dbReference type="GO" id="GO:0071555">
    <property type="term" value="P:cell wall organization"/>
    <property type="evidence" value="ECO:0007669"/>
    <property type="project" value="TreeGrafter"/>
</dbReference>
<proteinExistence type="predicted"/>
<evidence type="ECO:0000313" key="7">
    <source>
        <dbReference type="EMBL" id="WEK05429.1"/>
    </source>
</evidence>